<dbReference type="Proteomes" id="UP000247810">
    <property type="component" value="Unassembled WGS sequence"/>
</dbReference>
<dbReference type="EMBL" id="KZ825821">
    <property type="protein sequence ID" value="PYH97703.1"/>
    <property type="molecule type" value="Genomic_DNA"/>
</dbReference>
<evidence type="ECO:0000313" key="1">
    <source>
        <dbReference type="EMBL" id="PYH97703.1"/>
    </source>
</evidence>
<reference evidence="1 2" key="1">
    <citation type="submission" date="2018-02" db="EMBL/GenBank/DDBJ databases">
        <title>The genomes of Aspergillus section Nigri reveals drivers in fungal speciation.</title>
        <authorList>
            <consortium name="DOE Joint Genome Institute"/>
            <person name="Vesth T.C."/>
            <person name="Nybo J."/>
            <person name="Theobald S."/>
            <person name="Brandl J."/>
            <person name="Frisvad J.C."/>
            <person name="Nielsen K.F."/>
            <person name="Lyhne E.K."/>
            <person name="Kogle M.E."/>
            <person name="Kuo A."/>
            <person name="Riley R."/>
            <person name="Clum A."/>
            <person name="Nolan M."/>
            <person name="Lipzen A."/>
            <person name="Salamov A."/>
            <person name="Henrissat B."/>
            <person name="Wiebenga A."/>
            <person name="De vries R.P."/>
            <person name="Grigoriev I.V."/>
            <person name="Mortensen U.H."/>
            <person name="Andersen M.R."/>
            <person name="Baker S.E."/>
        </authorList>
    </citation>
    <scope>NUCLEOTIDE SEQUENCE [LARGE SCALE GENOMIC DNA]</scope>
    <source>
        <strain evidence="1 2">CBS 707.79</strain>
    </source>
</reference>
<accession>A0A319E1V5</accession>
<sequence>MYRPRYVGQPPFIRVAFCEFQGRIPCYLLRYRLSMHFVPSRIRGIRISSSPLILRDSYQLRTYKNALYALDGDTVAAGGFFACCLFMRSRQLLVRLTMTAQPFYICHARPWKDRLYFAVV</sequence>
<proteinExistence type="predicted"/>
<protein>
    <submittedName>
        <fullName evidence="1">Uncharacterized protein</fullName>
    </submittedName>
</protein>
<evidence type="ECO:0000313" key="2">
    <source>
        <dbReference type="Proteomes" id="UP000247810"/>
    </source>
</evidence>
<dbReference type="VEuPathDB" id="FungiDB:BO71DRAFT_115890"/>
<gene>
    <name evidence="1" type="ORF">BO71DRAFT_115890</name>
</gene>
<dbReference type="AlphaFoldDB" id="A0A319E1V5"/>
<keyword evidence="2" id="KW-1185">Reference proteome</keyword>
<organism evidence="1 2">
    <name type="scientific">Aspergillus ellipticus CBS 707.79</name>
    <dbReference type="NCBI Taxonomy" id="1448320"/>
    <lineage>
        <taxon>Eukaryota</taxon>
        <taxon>Fungi</taxon>
        <taxon>Dikarya</taxon>
        <taxon>Ascomycota</taxon>
        <taxon>Pezizomycotina</taxon>
        <taxon>Eurotiomycetes</taxon>
        <taxon>Eurotiomycetidae</taxon>
        <taxon>Eurotiales</taxon>
        <taxon>Aspergillaceae</taxon>
        <taxon>Aspergillus</taxon>
        <taxon>Aspergillus subgen. Circumdati</taxon>
    </lineage>
</organism>
<name>A0A319E1V5_9EURO</name>